<dbReference type="GO" id="GO:0005524">
    <property type="term" value="F:ATP binding"/>
    <property type="evidence" value="ECO:0007669"/>
    <property type="project" value="UniProtKB-UniRule"/>
</dbReference>
<dbReference type="GO" id="GO:0009338">
    <property type="term" value="C:exodeoxyribonuclease V complex"/>
    <property type="evidence" value="ECO:0007669"/>
    <property type="project" value="InterPro"/>
</dbReference>
<dbReference type="InterPro" id="IPR006344">
    <property type="entry name" value="RecD"/>
</dbReference>
<evidence type="ECO:0000313" key="6">
    <source>
        <dbReference type="Proteomes" id="UP000462362"/>
    </source>
</evidence>
<evidence type="ECO:0000256" key="1">
    <source>
        <dbReference type="ARBA" id="ARBA00022741"/>
    </source>
</evidence>
<feature type="domain" description="UvrD-like helicase C-terminal" evidence="4">
    <location>
        <begin position="571"/>
        <end position="620"/>
    </location>
</feature>
<reference evidence="5 6" key="1">
    <citation type="journal article" date="2019" name="Nat. Med.">
        <title>A library of human gut bacterial isolates paired with longitudinal multiomics data enables mechanistic microbiome research.</title>
        <authorList>
            <person name="Poyet M."/>
            <person name="Groussin M."/>
            <person name="Gibbons S.M."/>
            <person name="Avila-Pacheco J."/>
            <person name="Jiang X."/>
            <person name="Kearney S.M."/>
            <person name="Perrotta A.R."/>
            <person name="Berdy B."/>
            <person name="Zhao S."/>
            <person name="Lieberman T.D."/>
            <person name="Swanson P.K."/>
            <person name="Smith M."/>
            <person name="Roesemann S."/>
            <person name="Alexander J.E."/>
            <person name="Rich S.A."/>
            <person name="Livny J."/>
            <person name="Vlamakis H."/>
            <person name="Clish C."/>
            <person name="Bullock K."/>
            <person name="Deik A."/>
            <person name="Scott J."/>
            <person name="Pierce K.A."/>
            <person name="Xavier R.J."/>
            <person name="Alm E.J."/>
        </authorList>
    </citation>
    <scope>NUCLEOTIDE SEQUENCE [LARGE SCALE GENOMIC DNA]</scope>
    <source>
        <strain evidence="5 6">BIOML-A2</strain>
    </source>
</reference>
<dbReference type="GO" id="GO:0000724">
    <property type="term" value="P:double-strand break repair via homologous recombination"/>
    <property type="evidence" value="ECO:0007669"/>
    <property type="project" value="UniProtKB-UniRule"/>
</dbReference>
<keyword evidence="1 3" id="KW-0547">Nucleotide-binding</keyword>
<gene>
    <name evidence="3 5" type="primary">recD</name>
    <name evidence="5" type="ORF">GMD42_03825</name>
</gene>
<comment type="miscellaneous">
    <text evidence="3">In the RecBCD complex, RecB has a slow 3'-5' helicase, an exonuclease activity and loads RecA onto ssDNA, RecD has a fast 5'-3' helicase activity, while RecC stimulates the ATPase and processivity of the RecB helicase and contributes to recognition of the Chi site.</text>
</comment>
<comment type="function">
    <text evidence="3">A helicase/nuclease that prepares dsDNA breaks (DSB) for recombinational DNA repair. Binds to DSBs and unwinds DNA via a highly rapid and processive ATP-dependent bidirectional helicase activity. Unwinds dsDNA until it encounters a Chi (crossover hotspot instigator) sequence from the 3' direction. Cuts ssDNA a few nucleotides 3' to the Chi site. The properties and activities of the enzyme are changed at Chi. The Chi-altered holoenzyme produces a long 3'-ssDNA overhang and facilitates RecA-binding to the ssDNA for homologous DNA recombination and repair. Holoenzyme degrades any linearized DNA that is unable to undergo homologous recombination. In the holoenzyme this subunit has ssDNA-dependent ATPase and 5'-3' helicase activity. When added to pre-assembled RecBC greatly stimulates nuclease activity and augments holoenzyme processivity. Negatively regulates the RecA-loading ability of RecBCD.</text>
</comment>
<keyword evidence="3" id="KW-0234">DNA repair</keyword>
<keyword evidence="2 3" id="KW-0067">ATP-binding</keyword>
<dbReference type="PANTHER" id="PTHR43788:SF6">
    <property type="entry name" value="DNA HELICASE B"/>
    <property type="match status" value="1"/>
</dbReference>
<dbReference type="Pfam" id="PF13538">
    <property type="entry name" value="UvrD_C_2"/>
    <property type="match status" value="1"/>
</dbReference>
<dbReference type="CDD" id="cd18809">
    <property type="entry name" value="SF1_C_RecD"/>
    <property type="match status" value="1"/>
</dbReference>
<keyword evidence="3 5" id="KW-0378">Hydrolase</keyword>
<dbReference type="GO" id="GO:0003677">
    <property type="term" value="F:DNA binding"/>
    <property type="evidence" value="ECO:0007669"/>
    <property type="project" value="UniProtKB-UniRule"/>
</dbReference>
<comment type="similarity">
    <text evidence="3">Belongs to the RecD family.</text>
</comment>
<dbReference type="NCBIfam" id="TIGR01447">
    <property type="entry name" value="recD"/>
    <property type="match status" value="1"/>
</dbReference>
<organism evidence="5 6">
    <name type="scientific">Parasutterella excrementihominis</name>
    <dbReference type="NCBI Taxonomy" id="487175"/>
    <lineage>
        <taxon>Bacteria</taxon>
        <taxon>Pseudomonadati</taxon>
        <taxon>Pseudomonadota</taxon>
        <taxon>Betaproteobacteria</taxon>
        <taxon>Burkholderiales</taxon>
        <taxon>Sutterellaceae</taxon>
        <taxon>Parasutterella</taxon>
    </lineage>
</organism>
<keyword evidence="3" id="KW-0269">Exonuclease</keyword>
<dbReference type="PANTHER" id="PTHR43788">
    <property type="entry name" value="DNA2/NAM7 HELICASE FAMILY MEMBER"/>
    <property type="match status" value="1"/>
</dbReference>
<dbReference type="GO" id="GO:0008854">
    <property type="term" value="F:exodeoxyribonuclease V activity"/>
    <property type="evidence" value="ECO:0007669"/>
    <property type="project" value="InterPro"/>
</dbReference>
<dbReference type="InterPro" id="IPR027417">
    <property type="entry name" value="P-loop_NTPase"/>
</dbReference>
<name>A0A6I3S7M8_9BURK</name>
<evidence type="ECO:0000256" key="3">
    <source>
        <dbReference type="HAMAP-Rule" id="MF_01487"/>
    </source>
</evidence>
<keyword evidence="3" id="KW-0413">Isomerase</keyword>
<keyword evidence="3" id="KW-0227">DNA damage</keyword>
<dbReference type="EMBL" id="WNCL01000008">
    <property type="protein sequence ID" value="MTU42766.1"/>
    <property type="molecule type" value="Genomic_DNA"/>
</dbReference>
<dbReference type="SUPFAM" id="SSF52540">
    <property type="entry name" value="P-loop containing nucleoside triphosphate hydrolases"/>
    <property type="match status" value="2"/>
</dbReference>
<feature type="binding site" evidence="3">
    <location>
        <begin position="190"/>
        <end position="197"/>
    </location>
    <ligand>
        <name>ATP</name>
        <dbReference type="ChEBI" id="CHEBI:30616"/>
    </ligand>
</feature>
<comment type="subunit">
    <text evidence="3">Heterotrimer of RecB, RecC and RecD. All subunits contribute to DNA-binding.</text>
</comment>
<dbReference type="EC" id="5.6.2.3" evidence="3"/>
<dbReference type="HAMAP" id="MF_01487">
    <property type="entry name" value="RecD"/>
    <property type="match status" value="1"/>
</dbReference>
<dbReference type="InterPro" id="IPR027785">
    <property type="entry name" value="UvrD-like_helicase_C"/>
</dbReference>
<evidence type="ECO:0000256" key="2">
    <source>
        <dbReference type="ARBA" id="ARBA00022840"/>
    </source>
</evidence>
<keyword evidence="3" id="KW-0347">Helicase</keyword>
<dbReference type="Pfam" id="PF13245">
    <property type="entry name" value="AAA_19"/>
    <property type="match status" value="1"/>
</dbReference>
<keyword evidence="3" id="KW-0238">DNA-binding</keyword>
<dbReference type="Gene3D" id="3.40.50.300">
    <property type="entry name" value="P-loop containing nucleotide triphosphate hydrolases"/>
    <property type="match status" value="3"/>
</dbReference>
<evidence type="ECO:0000259" key="4">
    <source>
        <dbReference type="Pfam" id="PF13538"/>
    </source>
</evidence>
<comment type="caution">
    <text evidence="5">The sequence shown here is derived from an EMBL/GenBank/DDBJ whole genome shotgun (WGS) entry which is preliminary data.</text>
</comment>
<protein>
    <recommendedName>
        <fullName evidence="3">RecBCD enzyme subunit RecD</fullName>
        <ecNumber evidence="3">5.6.2.3</ecNumber>
    </recommendedName>
    <alternativeName>
        <fullName evidence="3">DNA 5'-3' helicase subunit RecD</fullName>
    </alternativeName>
    <alternativeName>
        <fullName evidence="3">Exonuclease V subunit RecD</fullName>
        <shortName evidence="3">ExoV subunit RecD</shortName>
    </alternativeName>
    <alternativeName>
        <fullName evidence="3">Helicase/nuclease RecBCD subunit RecD</fullName>
    </alternativeName>
</protein>
<sequence>MPKEQFEMISQNQNSFENLGTILLDLLTRRGKTITEELRDALAFFMLHLGQAEHLGGLCAELDATPQNKKYVELLREAELLTDSSNKIADEPNNLSVAPTPFLLDESEPKKLRIYSRRNFCYESRLAAGIHGMCSTSASDVNEVKEALAQLEQTLKNARENGDKKAYSLNPLQLEAAELAVSEKFSVICGGPGTGKTTTVVKFIEAFLEIHPKGIIQMCAPTGKATSRLLESVKNQADAGPSSAPYYPAVRKALAEDRLTSLTIHKLLVTDLSNGKRPSADNPIEADLLIVDESSMIDSALALKLIRSIDPTKTQTVFLGDKHQLAAVGPGSVFADISDNSGVLKGHIVELKESIRFNDKSAIGRLAQRMLAFEEGREAGISDFISEVEYTDDQPFEGFKDTGVFFKSAGRNLPLQAQKWLEEKLDSYCNAVENLNLTLTLNDKNEVDSRSANFENLPNDVQQALKDVWNELSTFRPLCAQREGPTGVNAVNDYCEDFVKTAFIVPSADDMYNGKVIIVRQNDSGLGVANGDVAVIFGLKTADSDKPMWYAFIGDLKKIVPAQLLPKYDTAFAITIHQSQGSGFRDVAIFLPTLSAGSDAASLCTRELLYTGITRSEKTCQIFGAKDALDMSLKTVTQRSGGLPQRLKERFSEQG</sequence>
<comment type="catalytic activity">
    <reaction evidence="3">
        <text>ATP + H2O = ADP + phosphate + H(+)</text>
        <dbReference type="Rhea" id="RHEA:13065"/>
        <dbReference type="ChEBI" id="CHEBI:15377"/>
        <dbReference type="ChEBI" id="CHEBI:15378"/>
        <dbReference type="ChEBI" id="CHEBI:30616"/>
        <dbReference type="ChEBI" id="CHEBI:43474"/>
        <dbReference type="ChEBI" id="CHEBI:456216"/>
        <dbReference type="EC" id="5.6.2.3"/>
    </reaction>
</comment>
<dbReference type="InterPro" id="IPR050534">
    <property type="entry name" value="Coronavir_polyprotein_1ab"/>
</dbReference>
<proteinExistence type="inferred from homology"/>
<evidence type="ECO:0000313" key="5">
    <source>
        <dbReference type="EMBL" id="MTU42766.1"/>
    </source>
</evidence>
<dbReference type="GO" id="GO:0043139">
    <property type="term" value="F:5'-3' DNA helicase activity"/>
    <property type="evidence" value="ECO:0007669"/>
    <property type="project" value="UniProtKB-UniRule"/>
</dbReference>
<dbReference type="AlphaFoldDB" id="A0A6I3S7M8"/>
<dbReference type="CDD" id="cd17933">
    <property type="entry name" value="DEXSc_RecD-like"/>
    <property type="match status" value="1"/>
</dbReference>
<dbReference type="Proteomes" id="UP000462362">
    <property type="component" value="Unassembled WGS sequence"/>
</dbReference>
<keyword evidence="3" id="KW-0540">Nuclease</keyword>
<accession>A0A6I3S7M8</accession>